<keyword evidence="2" id="KW-1185">Reference proteome</keyword>
<evidence type="ECO:0000313" key="1">
    <source>
        <dbReference type="EMBL" id="EFG74195.1"/>
    </source>
</evidence>
<dbReference type="Proteomes" id="UP000003653">
    <property type="component" value="Unassembled WGS sequence"/>
</dbReference>
<sequence>MSVAETDASDPTMRAGSAVGTEVPITFWAMTFGPAGILE</sequence>
<dbReference type="AlphaFoldDB" id="D5PI86"/>
<dbReference type="EMBL" id="ADNV01000376">
    <property type="protein sequence ID" value="EFG74195.1"/>
    <property type="molecule type" value="Genomic_DNA"/>
</dbReference>
<accession>D5PI86</accession>
<gene>
    <name evidence="1" type="ORF">HMPREF0591_5880</name>
</gene>
<organism evidence="1 2">
    <name type="scientific">Mycobacterium parascrofulaceum ATCC BAA-614</name>
    <dbReference type="NCBI Taxonomy" id="525368"/>
    <lineage>
        <taxon>Bacteria</taxon>
        <taxon>Bacillati</taxon>
        <taxon>Actinomycetota</taxon>
        <taxon>Actinomycetes</taxon>
        <taxon>Mycobacteriales</taxon>
        <taxon>Mycobacteriaceae</taxon>
        <taxon>Mycobacterium</taxon>
        <taxon>Mycobacterium simiae complex</taxon>
    </lineage>
</organism>
<name>D5PI86_9MYCO</name>
<reference evidence="1 2" key="1">
    <citation type="submission" date="2010-04" db="EMBL/GenBank/DDBJ databases">
        <authorList>
            <person name="Muzny D."/>
            <person name="Qin X."/>
            <person name="Deng J."/>
            <person name="Jiang H."/>
            <person name="Liu Y."/>
            <person name="Qu J."/>
            <person name="Song X.-Z."/>
            <person name="Zhang L."/>
            <person name="Thornton R."/>
            <person name="Coyle M."/>
            <person name="Francisco L."/>
            <person name="Jackson L."/>
            <person name="Javaid M."/>
            <person name="Korchina V."/>
            <person name="Kovar C."/>
            <person name="Mata R."/>
            <person name="Mathew T."/>
            <person name="Ngo R."/>
            <person name="Nguyen L."/>
            <person name="Nguyen N."/>
            <person name="Okwuonu G."/>
            <person name="Ongeri F."/>
            <person name="Pham C."/>
            <person name="Simmons D."/>
            <person name="Wilczek-Boney K."/>
            <person name="Hale W."/>
            <person name="Jakkamsetti A."/>
            <person name="Pham P."/>
            <person name="Ruth R."/>
            <person name="San Lucas F."/>
            <person name="Warren J."/>
            <person name="Zhang J."/>
            <person name="Zhao Z."/>
            <person name="Zhou C."/>
            <person name="Zhu D."/>
            <person name="Lee S."/>
            <person name="Bess C."/>
            <person name="Blankenburg K."/>
            <person name="Forbes L."/>
            <person name="Fu Q."/>
            <person name="Gubbala S."/>
            <person name="Hirani K."/>
            <person name="Jayaseelan J.C."/>
            <person name="Lara F."/>
            <person name="Munidasa M."/>
            <person name="Palculict T."/>
            <person name="Patil S."/>
            <person name="Pu L.-L."/>
            <person name="Saada N."/>
            <person name="Tang L."/>
            <person name="Weissenberger G."/>
            <person name="Zhu Y."/>
            <person name="Hemphill L."/>
            <person name="Shang Y."/>
            <person name="Youmans B."/>
            <person name="Ayvaz T."/>
            <person name="Ross M."/>
            <person name="Santibanez J."/>
            <person name="Aqrawi P."/>
            <person name="Gross S."/>
            <person name="Joshi V."/>
            <person name="Fowler G."/>
            <person name="Nazareth L."/>
            <person name="Reid J."/>
            <person name="Worley K."/>
            <person name="Petrosino J."/>
            <person name="Highlander S."/>
            <person name="Gibbs R."/>
        </authorList>
    </citation>
    <scope>NUCLEOTIDE SEQUENCE [LARGE SCALE GENOMIC DNA]</scope>
    <source>
        <strain evidence="1 2">ATCC BAA-614</strain>
    </source>
</reference>
<dbReference type="HOGENOM" id="CLU_3313071_0_0_11"/>
<comment type="caution">
    <text evidence="1">The sequence shown here is derived from an EMBL/GenBank/DDBJ whole genome shotgun (WGS) entry which is preliminary data.</text>
</comment>
<evidence type="ECO:0000313" key="2">
    <source>
        <dbReference type="Proteomes" id="UP000003653"/>
    </source>
</evidence>
<proteinExistence type="predicted"/>
<protein>
    <submittedName>
        <fullName evidence="1">Uncharacterized protein</fullName>
    </submittedName>
</protein>